<keyword evidence="5 9" id="KW-0812">Transmembrane</keyword>
<comment type="similarity">
    <text evidence="2">Belongs to the major facilitator superfamily. TCR/Tet family.</text>
</comment>
<evidence type="ECO:0000256" key="4">
    <source>
        <dbReference type="ARBA" id="ARBA00022475"/>
    </source>
</evidence>
<dbReference type="KEGG" id="cart:PA27867_0326"/>
<evidence type="ECO:0000256" key="6">
    <source>
        <dbReference type="ARBA" id="ARBA00022989"/>
    </source>
</evidence>
<keyword evidence="12" id="KW-1185">Reference proteome</keyword>
<feature type="transmembrane region" description="Helical" evidence="9">
    <location>
        <begin position="286"/>
        <end position="309"/>
    </location>
</feature>
<feature type="transmembrane region" description="Helical" evidence="9">
    <location>
        <begin position="350"/>
        <end position="369"/>
    </location>
</feature>
<feature type="region of interest" description="Disordered" evidence="8">
    <location>
        <begin position="581"/>
        <end position="602"/>
    </location>
</feature>
<evidence type="ECO:0000313" key="12">
    <source>
        <dbReference type="Proteomes" id="UP000092582"/>
    </source>
</evidence>
<dbReference type="PROSITE" id="PS50850">
    <property type="entry name" value="MFS"/>
    <property type="match status" value="1"/>
</dbReference>
<dbReference type="PANTHER" id="PTHR23501">
    <property type="entry name" value="MAJOR FACILITATOR SUPERFAMILY"/>
    <property type="match status" value="1"/>
</dbReference>
<dbReference type="GO" id="GO:0005886">
    <property type="term" value="C:plasma membrane"/>
    <property type="evidence" value="ECO:0007669"/>
    <property type="project" value="UniProtKB-SubCell"/>
</dbReference>
<keyword evidence="4" id="KW-1003">Cell membrane</keyword>
<dbReference type="Gene3D" id="1.20.1720.10">
    <property type="entry name" value="Multidrug resistance protein D"/>
    <property type="match status" value="1"/>
</dbReference>
<dbReference type="EMBL" id="CP016282">
    <property type="protein sequence ID" value="ANP71300.1"/>
    <property type="molecule type" value="Genomic_DNA"/>
</dbReference>
<feature type="transmembrane region" description="Helical" evidence="9">
    <location>
        <begin position="67"/>
        <end position="87"/>
    </location>
</feature>
<dbReference type="InterPro" id="IPR020846">
    <property type="entry name" value="MFS_dom"/>
</dbReference>
<feature type="transmembrane region" description="Helical" evidence="9">
    <location>
        <begin position="183"/>
        <end position="203"/>
    </location>
</feature>
<feature type="transmembrane region" description="Helical" evidence="9">
    <location>
        <begin position="488"/>
        <end position="509"/>
    </location>
</feature>
<evidence type="ECO:0000256" key="9">
    <source>
        <dbReference type="SAM" id="Phobius"/>
    </source>
</evidence>
<name>A0A1B1BFF2_9MICO</name>
<dbReference type="Pfam" id="PF07690">
    <property type="entry name" value="MFS_1"/>
    <property type="match status" value="1"/>
</dbReference>
<feature type="transmembrane region" description="Helical" evidence="9">
    <location>
        <begin position="94"/>
        <end position="114"/>
    </location>
</feature>
<feature type="domain" description="Major facilitator superfamily (MFS) profile" evidence="10">
    <location>
        <begin position="29"/>
        <end position="515"/>
    </location>
</feature>
<feature type="transmembrane region" description="Helical" evidence="9">
    <location>
        <begin position="321"/>
        <end position="343"/>
    </location>
</feature>
<evidence type="ECO:0000256" key="2">
    <source>
        <dbReference type="ARBA" id="ARBA00007520"/>
    </source>
</evidence>
<dbReference type="Gene3D" id="1.20.1250.20">
    <property type="entry name" value="MFS general substrate transporter like domains"/>
    <property type="match status" value="1"/>
</dbReference>
<dbReference type="Proteomes" id="UP000092582">
    <property type="component" value="Chromosome 1"/>
</dbReference>
<dbReference type="InterPro" id="IPR036259">
    <property type="entry name" value="MFS_trans_sf"/>
</dbReference>
<keyword evidence="3" id="KW-0813">Transport</keyword>
<evidence type="ECO:0000256" key="5">
    <source>
        <dbReference type="ARBA" id="ARBA00022692"/>
    </source>
</evidence>
<dbReference type="CDD" id="cd17502">
    <property type="entry name" value="MFS_Azr1_MDR_like"/>
    <property type="match status" value="1"/>
</dbReference>
<evidence type="ECO:0000256" key="7">
    <source>
        <dbReference type="ARBA" id="ARBA00023136"/>
    </source>
</evidence>
<evidence type="ECO:0000313" key="11">
    <source>
        <dbReference type="EMBL" id="ANP71300.1"/>
    </source>
</evidence>
<dbReference type="STRING" id="670052.PA27867_0326"/>
<dbReference type="InterPro" id="IPR011701">
    <property type="entry name" value="MFS"/>
</dbReference>
<feature type="transmembrane region" description="Helical" evidence="9">
    <location>
        <begin position="375"/>
        <end position="400"/>
    </location>
</feature>
<feature type="transmembrane region" description="Helical" evidence="9">
    <location>
        <begin position="153"/>
        <end position="171"/>
    </location>
</feature>
<feature type="transmembrane region" description="Helical" evidence="9">
    <location>
        <begin position="120"/>
        <end position="141"/>
    </location>
</feature>
<comment type="subcellular location">
    <subcellularLocation>
        <location evidence="1">Cell membrane</location>
        <topology evidence="1">Multi-pass membrane protein</topology>
    </subcellularLocation>
</comment>
<accession>A0A1B1BFF2</accession>
<dbReference type="PATRIC" id="fig|670052.7.peg.345"/>
<dbReference type="GO" id="GO:0022857">
    <property type="term" value="F:transmembrane transporter activity"/>
    <property type="evidence" value="ECO:0007669"/>
    <property type="project" value="InterPro"/>
</dbReference>
<sequence length="602" mass="62126">MPRRSRTTPTPKRAISADGSMSKRQVLEALSGLLLGMFVSILAGTVVSTSLPIIISDLKGDQSAYTWVITATLLATTVSTPIWGKFADLFNRKLLIQLALATFVIGSALAGFSQDTGTLIGFRVLQGLGAGGLAALSQIIMADIISPRDRGKYAGLFGGVMALGTVGGPLLGGVVTDAFGWRWNFFIALPIAIVAIVLLQRTLHLPARVKRVVKIDYLGAALIAGGVSLLMIWVTLAGNDFEWASLTSFIMVAAAAVLLIAAVIVEFKVPEPIIPLTLFKNRTFTLATIASISVGVSMFGTSVFLSQYMQLARGATPTQSGLLTIPMMGGLLISSTLFGTLISRTGKWKAIMVSGAVLVVAGLLLLGTLQYDTNLVLVGIFMAILGAGLGMLMQNLVLVVQNSIEVQNLGVATSAVTFFRSLGGTVGVSVLGSVLGTVVAQHIKDGIADLAPADQAVAVQTLGSGAIPHISDLPGAIRVVVESAYGSGVGTVFLLGVPLALITLLMVALMPNASLGTQNAISLAKAKAEIDSSATPAVAPDSAAVESLEDADLRELEDAEDILIEVGAASAGLTPVGLAHPTGSIRVQPGADETLGQHGTGR</sequence>
<feature type="transmembrane region" description="Helical" evidence="9">
    <location>
        <begin position="243"/>
        <end position="265"/>
    </location>
</feature>
<dbReference type="FunFam" id="1.20.1720.10:FF:000004">
    <property type="entry name" value="EmrB/QacA family drug resistance transporter"/>
    <property type="match status" value="1"/>
</dbReference>
<evidence type="ECO:0000256" key="8">
    <source>
        <dbReference type="SAM" id="MobiDB-lite"/>
    </source>
</evidence>
<dbReference type="PRINTS" id="PR01036">
    <property type="entry name" value="TCRTETB"/>
</dbReference>
<protein>
    <submittedName>
        <fullName evidence="11">Major facilitator transporter</fullName>
    </submittedName>
</protein>
<evidence type="ECO:0000256" key="3">
    <source>
        <dbReference type="ARBA" id="ARBA00022448"/>
    </source>
</evidence>
<reference evidence="11 12" key="1">
    <citation type="submission" date="2016-06" db="EMBL/GenBank/DDBJ databases">
        <title>Genome sequencing of Cryobacterium arcticum PAMC 27867.</title>
        <authorList>
            <person name="Lee J."/>
            <person name="Kim O.-S."/>
        </authorList>
    </citation>
    <scope>NUCLEOTIDE SEQUENCE [LARGE SCALE GENOMIC DNA]</scope>
    <source>
        <strain evidence="11 12">PAMC 27867</strain>
    </source>
</reference>
<gene>
    <name evidence="11" type="ORF">PA27867_0326</name>
</gene>
<keyword evidence="6 9" id="KW-1133">Transmembrane helix</keyword>
<feature type="transmembrane region" description="Helical" evidence="9">
    <location>
        <begin position="215"/>
        <end position="237"/>
    </location>
</feature>
<evidence type="ECO:0000256" key="1">
    <source>
        <dbReference type="ARBA" id="ARBA00004651"/>
    </source>
</evidence>
<keyword evidence="7 9" id="KW-0472">Membrane</keyword>
<dbReference type="SUPFAM" id="SSF103473">
    <property type="entry name" value="MFS general substrate transporter"/>
    <property type="match status" value="1"/>
</dbReference>
<dbReference type="PANTHER" id="PTHR23501:SF197">
    <property type="entry name" value="COMD"/>
    <property type="match status" value="1"/>
</dbReference>
<evidence type="ECO:0000259" key="10">
    <source>
        <dbReference type="PROSITE" id="PS50850"/>
    </source>
</evidence>
<organism evidence="11 12">
    <name type="scientific">Cryobacterium arcticum</name>
    <dbReference type="NCBI Taxonomy" id="670052"/>
    <lineage>
        <taxon>Bacteria</taxon>
        <taxon>Bacillati</taxon>
        <taxon>Actinomycetota</taxon>
        <taxon>Actinomycetes</taxon>
        <taxon>Micrococcales</taxon>
        <taxon>Microbacteriaceae</taxon>
        <taxon>Cryobacterium</taxon>
    </lineage>
</organism>
<proteinExistence type="inferred from homology"/>
<feature type="transmembrane region" description="Helical" evidence="9">
    <location>
        <begin position="30"/>
        <end position="55"/>
    </location>
</feature>
<dbReference type="AlphaFoldDB" id="A0A1B1BFF2"/>
<feature type="transmembrane region" description="Helical" evidence="9">
    <location>
        <begin position="421"/>
        <end position="443"/>
    </location>
</feature>